<accession>A0A563U4P8</accession>
<keyword evidence="1" id="KW-1133">Transmembrane helix</keyword>
<feature type="transmembrane region" description="Helical" evidence="1">
    <location>
        <begin position="7"/>
        <end position="24"/>
    </location>
</feature>
<name>A0A563U4P8_9SPHI</name>
<keyword evidence="3" id="KW-1185">Reference proteome</keyword>
<comment type="caution">
    <text evidence="2">The sequence shown here is derived from an EMBL/GenBank/DDBJ whole genome shotgun (WGS) entry which is preliminary data.</text>
</comment>
<dbReference type="RefSeq" id="WP_146382609.1">
    <property type="nucleotide sequence ID" value="NZ_VOEJ01000007.1"/>
</dbReference>
<keyword evidence="1" id="KW-0812">Transmembrane</keyword>
<dbReference type="EMBL" id="VOEJ01000007">
    <property type="protein sequence ID" value="TWR26321.1"/>
    <property type="molecule type" value="Genomic_DNA"/>
</dbReference>
<evidence type="ECO:0000313" key="3">
    <source>
        <dbReference type="Proteomes" id="UP000320042"/>
    </source>
</evidence>
<reference evidence="2 3" key="1">
    <citation type="submission" date="2019-07" db="EMBL/GenBank/DDBJ databases">
        <authorList>
            <person name="Kim J."/>
        </authorList>
    </citation>
    <scope>NUCLEOTIDE SEQUENCE [LARGE SCALE GENOMIC DNA]</scope>
    <source>
        <strain evidence="3">dk17</strain>
    </source>
</reference>
<gene>
    <name evidence="2" type="ORF">FPZ43_14240</name>
</gene>
<evidence type="ECO:0000256" key="1">
    <source>
        <dbReference type="SAM" id="Phobius"/>
    </source>
</evidence>
<organism evidence="2 3">
    <name type="scientific">Mucilaginibacter pallidiroseus</name>
    <dbReference type="NCBI Taxonomy" id="2599295"/>
    <lineage>
        <taxon>Bacteria</taxon>
        <taxon>Pseudomonadati</taxon>
        <taxon>Bacteroidota</taxon>
        <taxon>Sphingobacteriia</taxon>
        <taxon>Sphingobacteriales</taxon>
        <taxon>Sphingobacteriaceae</taxon>
        <taxon>Mucilaginibacter</taxon>
    </lineage>
</organism>
<keyword evidence="1" id="KW-0472">Membrane</keyword>
<evidence type="ECO:0000313" key="2">
    <source>
        <dbReference type="EMBL" id="TWR26321.1"/>
    </source>
</evidence>
<dbReference type="AlphaFoldDB" id="A0A563U4P8"/>
<protein>
    <submittedName>
        <fullName evidence="2">Uncharacterized protein</fullName>
    </submittedName>
</protein>
<sequence>MLFAERVIITCCCLWSAGSFIFHYDNGALNYLLVSVVVFDLGSQHIFSKSLHGEIIAMPVGFTLLSLNIVSYFLANKDRQACMLKVRKFAIAVCGFIGNTLLGSLGAEIAGLRAIFLPALGFLQLFLKELTQKAVLSSYITPENS</sequence>
<feature type="transmembrane region" description="Helical" evidence="1">
    <location>
        <begin position="55"/>
        <end position="74"/>
    </location>
</feature>
<dbReference type="Proteomes" id="UP000320042">
    <property type="component" value="Unassembled WGS sequence"/>
</dbReference>
<proteinExistence type="predicted"/>